<dbReference type="PANTHER" id="PTHR43331">
    <property type="entry name" value="HOMOSERINE DEHYDROGENASE"/>
    <property type="match status" value="1"/>
</dbReference>
<dbReference type="Pfam" id="PF01842">
    <property type="entry name" value="ACT"/>
    <property type="match status" value="1"/>
</dbReference>
<evidence type="ECO:0000256" key="4">
    <source>
        <dbReference type="ARBA" id="ARBA00006753"/>
    </source>
</evidence>
<dbReference type="PANTHER" id="PTHR43331:SF1">
    <property type="entry name" value="HOMOSERINE DEHYDROGENASE"/>
    <property type="match status" value="1"/>
</dbReference>
<keyword evidence="12" id="KW-0520">NAD</keyword>
<evidence type="ECO:0000256" key="13">
    <source>
        <dbReference type="ARBA" id="ARBA00023167"/>
    </source>
</evidence>
<keyword evidence="9" id="KW-0479">Metal-binding</keyword>
<proteinExistence type="inferred from homology"/>
<evidence type="ECO:0000256" key="12">
    <source>
        <dbReference type="ARBA" id="ARBA00023027"/>
    </source>
</evidence>
<dbReference type="Gene3D" id="3.30.70.260">
    <property type="match status" value="1"/>
</dbReference>
<dbReference type="Gene3D" id="3.40.50.720">
    <property type="entry name" value="NAD(P)-binding Rossmann-like Domain"/>
    <property type="match status" value="1"/>
</dbReference>
<dbReference type="UniPathway" id="UPA00050">
    <property type="reaction ID" value="UER00063"/>
</dbReference>
<dbReference type="InterPro" id="IPR001342">
    <property type="entry name" value="HDH_cat"/>
</dbReference>
<dbReference type="NCBIfam" id="NF004976">
    <property type="entry name" value="PRK06349.1"/>
    <property type="match status" value="1"/>
</dbReference>
<dbReference type="SUPFAM" id="SSF55021">
    <property type="entry name" value="ACT-like"/>
    <property type="match status" value="1"/>
</dbReference>
<dbReference type="GO" id="GO:0046872">
    <property type="term" value="F:metal ion binding"/>
    <property type="evidence" value="ECO:0007669"/>
    <property type="project" value="UniProtKB-KW"/>
</dbReference>
<organism evidence="15">
    <name type="scientific">hydrocarbon metagenome</name>
    <dbReference type="NCBI Taxonomy" id="938273"/>
    <lineage>
        <taxon>unclassified sequences</taxon>
        <taxon>metagenomes</taxon>
        <taxon>ecological metagenomes</taxon>
    </lineage>
</organism>
<dbReference type="InterPro" id="IPR019811">
    <property type="entry name" value="HDH_CS"/>
</dbReference>
<dbReference type="EMBL" id="LNQE01001845">
    <property type="protein sequence ID" value="KUG04554.1"/>
    <property type="molecule type" value="Genomic_DNA"/>
</dbReference>
<sequence length="430" mass="46652">MIKVGLLGCGTVGSGVVELLNKNADIIFRRTGDKIEIKKVLDKDLDKCRALGIEDEKITADFEDILQDDEIDIVVELIGGIEPALTMITRAMQQGKHIVTANKDLIAEKGKELFDMAKENQVDFYFEASVAGGIPIIYPLKQSLAGNQIKEVIGILNGTTNYILTKMSEEGRPFEDVLAEAQELGYAEADPTSDVEGLDAGRKIAILSSIAFNSRVTFDDVYIEGISKITPSDIKFASDLGYVIKLLAVAKQGDDGSIQARVHPAFLPRKHPLAAVNDVYNAVFVTGDAVGEIMHYGRGAGKLPTASSVVGDIIDIGRNIVHHISGRVGCTCYEDKRILDVSQLRAQFYIRMTVKDRPGVLAGIAGVFGSNNVSLATVFQTTHGGEMAELILITHEVEEQDLNDSLAVLRGMHIVGNIDNVIRLEGTDRD</sequence>
<evidence type="ECO:0000256" key="3">
    <source>
        <dbReference type="ARBA" id="ARBA00005062"/>
    </source>
</evidence>
<comment type="pathway">
    <text evidence="2">Amino-acid biosynthesis; L-threonine biosynthesis; L-threonine from L-aspartate: step 3/5.</text>
</comment>
<keyword evidence="13" id="KW-0486">Methionine biosynthesis</keyword>
<evidence type="ECO:0000256" key="8">
    <source>
        <dbReference type="ARBA" id="ARBA00022697"/>
    </source>
</evidence>
<dbReference type="FunFam" id="3.40.50.720:FF:000062">
    <property type="entry name" value="Homoserine dehydrogenase"/>
    <property type="match status" value="1"/>
</dbReference>
<evidence type="ECO:0000256" key="6">
    <source>
        <dbReference type="ARBA" id="ARBA00013376"/>
    </source>
</evidence>
<evidence type="ECO:0000256" key="11">
    <source>
        <dbReference type="ARBA" id="ARBA00023002"/>
    </source>
</evidence>
<dbReference type="GO" id="GO:0009086">
    <property type="term" value="P:methionine biosynthetic process"/>
    <property type="evidence" value="ECO:0007669"/>
    <property type="project" value="UniProtKB-KW"/>
</dbReference>
<dbReference type="UniPathway" id="UPA00051">
    <property type="reaction ID" value="UER00465"/>
</dbReference>
<evidence type="ECO:0000256" key="2">
    <source>
        <dbReference type="ARBA" id="ARBA00005056"/>
    </source>
</evidence>
<evidence type="ECO:0000259" key="14">
    <source>
        <dbReference type="PROSITE" id="PS51671"/>
    </source>
</evidence>
<dbReference type="SUPFAM" id="SSF55347">
    <property type="entry name" value="Glyceraldehyde-3-phosphate dehydrogenase-like, C-terminal domain"/>
    <property type="match status" value="1"/>
</dbReference>
<comment type="pathway">
    <text evidence="3">Amino-acid biosynthesis; L-methionine biosynthesis via de novo pathway; L-homoserine from L-aspartate: step 3/3.</text>
</comment>
<dbReference type="InterPro" id="IPR002912">
    <property type="entry name" value="ACT_dom"/>
</dbReference>
<dbReference type="SUPFAM" id="SSF51735">
    <property type="entry name" value="NAD(P)-binding Rossmann-fold domains"/>
    <property type="match status" value="1"/>
</dbReference>
<dbReference type="PROSITE" id="PS01042">
    <property type="entry name" value="HOMOSER_DHGENASE"/>
    <property type="match status" value="1"/>
</dbReference>
<dbReference type="Pfam" id="PF00742">
    <property type="entry name" value="Homoserine_dh"/>
    <property type="match status" value="1"/>
</dbReference>
<comment type="caution">
    <text evidence="15">The sequence shown here is derived from an EMBL/GenBank/DDBJ whole genome shotgun (WGS) entry which is preliminary data.</text>
</comment>
<dbReference type="GO" id="GO:0009088">
    <property type="term" value="P:threonine biosynthetic process"/>
    <property type="evidence" value="ECO:0007669"/>
    <property type="project" value="UniProtKB-UniPathway"/>
</dbReference>
<dbReference type="PIRSF" id="PIRSF000098">
    <property type="entry name" value="Homoser_dehydrog"/>
    <property type="match status" value="1"/>
</dbReference>
<comment type="similarity">
    <text evidence="4">Belongs to the homoserine dehydrogenase family.</text>
</comment>
<dbReference type="InterPro" id="IPR045865">
    <property type="entry name" value="ACT-like_dom_sf"/>
</dbReference>
<dbReference type="GO" id="GO:0004412">
    <property type="term" value="F:homoserine dehydrogenase activity"/>
    <property type="evidence" value="ECO:0007669"/>
    <property type="project" value="UniProtKB-EC"/>
</dbReference>
<name>A0A0W8E7F2_9ZZZZ</name>
<evidence type="ECO:0000256" key="5">
    <source>
        <dbReference type="ARBA" id="ARBA00013213"/>
    </source>
</evidence>
<dbReference type="Pfam" id="PF03447">
    <property type="entry name" value="NAD_binding_3"/>
    <property type="match status" value="1"/>
</dbReference>
<keyword evidence="10" id="KW-0521">NADP</keyword>
<dbReference type="InterPro" id="IPR005106">
    <property type="entry name" value="Asp/hSer_DH_NAD-bd"/>
</dbReference>
<dbReference type="Gene3D" id="3.30.360.10">
    <property type="entry name" value="Dihydrodipicolinate Reductase, domain 2"/>
    <property type="match status" value="1"/>
</dbReference>
<dbReference type="AlphaFoldDB" id="A0A0W8E7F2"/>
<reference evidence="15" key="1">
    <citation type="journal article" date="2015" name="Proc. Natl. Acad. Sci. U.S.A.">
        <title>Networks of energetic and metabolic interactions define dynamics in microbial communities.</title>
        <authorList>
            <person name="Embree M."/>
            <person name="Liu J.K."/>
            <person name="Al-Bassam M.M."/>
            <person name="Zengler K."/>
        </authorList>
    </citation>
    <scope>NUCLEOTIDE SEQUENCE</scope>
</reference>
<dbReference type="InterPro" id="IPR036291">
    <property type="entry name" value="NAD(P)-bd_dom_sf"/>
</dbReference>
<evidence type="ECO:0000313" key="15">
    <source>
        <dbReference type="EMBL" id="KUG04554.1"/>
    </source>
</evidence>
<feature type="domain" description="ACT" evidence="14">
    <location>
        <begin position="349"/>
        <end position="429"/>
    </location>
</feature>
<dbReference type="FunFam" id="3.30.360.10:FF:000005">
    <property type="entry name" value="Homoserine dehydrogenase"/>
    <property type="match status" value="1"/>
</dbReference>
<evidence type="ECO:0000256" key="9">
    <source>
        <dbReference type="ARBA" id="ARBA00022723"/>
    </source>
</evidence>
<dbReference type="CDD" id="cd04881">
    <property type="entry name" value="ACT_HSDH-Hom"/>
    <property type="match status" value="1"/>
</dbReference>
<keyword evidence="8" id="KW-0791">Threonine biosynthesis</keyword>
<dbReference type="InterPro" id="IPR016204">
    <property type="entry name" value="HDH"/>
</dbReference>
<dbReference type="EC" id="1.1.1.3" evidence="5"/>
<dbReference type="GO" id="GO:0050661">
    <property type="term" value="F:NADP binding"/>
    <property type="evidence" value="ECO:0007669"/>
    <property type="project" value="InterPro"/>
</dbReference>
<evidence type="ECO:0000256" key="10">
    <source>
        <dbReference type="ARBA" id="ARBA00022857"/>
    </source>
</evidence>
<evidence type="ECO:0000256" key="1">
    <source>
        <dbReference type="ARBA" id="ARBA00001920"/>
    </source>
</evidence>
<accession>A0A0W8E7F2</accession>
<protein>
    <recommendedName>
        <fullName evidence="6">Homoserine dehydrogenase</fullName>
        <ecNumber evidence="5">1.1.1.3</ecNumber>
    </recommendedName>
</protein>
<keyword evidence="11 15" id="KW-0560">Oxidoreductase</keyword>
<comment type="cofactor">
    <cofactor evidence="1">
        <name>a metal cation</name>
        <dbReference type="ChEBI" id="CHEBI:25213"/>
    </cofactor>
</comment>
<evidence type="ECO:0000256" key="7">
    <source>
        <dbReference type="ARBA" id="ARBA00022605"/>
    </source>
</evidence>
<dbReference type="PROSITE" id="PS51671">
    <property type="entry name" value="ACT"/>
    <property type="match status" value="1"/>
</dbReference>
<gene>
    <name evidence="15" type="ORF">ASZ90_018046</name>
</gene>
<keyword evidence="7" id="KW-0028">Amino-acid biosynthesis</keyword>